<dbReference type="PRINTS" id="PR01788">
    <property type="entry name" value="PROSTANOIDR"/>
</dbReference>
<feature type="region of interest" description="Disordered" evidence="14">
    <location>
        <begin position="1"/>
        <end position="25"/>
    </location>
</feature>
<gene>
    <name evidence="18" type="primary">LOC116941685</name>
</gene>
<name>A0AAJ7T0I8_PETMA</name>
<dbReference type="InterPro" id="IPR008365">
    <property type="entry name" value="Prostanoid_rcpt"/>
</dbReference>
<evidence type="ECO:0000256" key="7">
    <source>
        <dbReference type="ARBA" id="ARBA00023040"/>
    </source>
</evidence>
<dbReference type="InterPro" id="IPR017452">
    <property type="entry name" value="GPCR_Rhodpsn_7TM"/>
</dbReference>
<dbReference type="GO" id="GO:0007204">
    <property type="term" value="P:positive regulation of cytosolic calcium ion concentration"/>
    <property type="evidence" value="ECO:0007669"/>
    <property type="project" value="TreeGrafter"/>
</dbReference>
<dbReference type="AlphaFoldDB" id="A0AAJ7T0I8"/>
<keyword evidence="3" id="KW-1003">Cell membrane</keyword>
<feature type="transmembrane region" description="Helical" evidence="15">
    <location>
        <begin position="80"/>
        <end position="104"/>
    </location>
</feature>
<accession>A0AAJ7T0I8</accession>
<feature type="compositionally biased region" description="Basic and acidic residues" evidence="14">
    <location>
        <begin position="513"/>
        <end position="524"/>
    </location>
</feature>
<dbReference type="Gene3D" id="1.20.1070.10">
    <property type="entry name" value="Rhodopsin 7-helix transmembrane proteins"/>
    <property type="match status" value="1"/>
</dbReference>
<keyword evidence="6 15" id="KW-1133">Transmembrane helix</keyword>
<dbReference type="GO" id="GO:0005886">
    <property type="term" value="C:plasma membrane"/>
    <property type="evidence" value="ECO:0007669"/>
    <property type="project" value="UniProtKB-SubCell"/>
</dbReference>
<keyword evidence="10" id="KW-0675">Receptor</keyword>
<evidence type="ECO:0000256" key="6">
    <source>
        <dbReference type="ARBA" id="ARBA00022989"/>
    </source>
</evidence>
<evidence type="ECO:0000256" key="11">
    <source>
        <dbReference type="ARBA" id="ARBA00023180"/>
    </source>
</evidence>
<feature type="domain" description="G-protein coupled receptors family 1 profile" evidence="16">
    <location>
        <begin position="56"/>
        <end position="360"/>
    </location>
</feature>
<evidence type="ECO:0000313" key="17">
    <source>
        <dbReference type="Proteomes" id="UP001318040"/>
    </source>
</evidence>
<protein>
    <recommendedName>
        <fullName evidence="2">Thromboxane A2 receptor</fullName>
    </recommendedName>
    <alternativeName>
        <fullName evidence="13">Prostanoid TP receptor</fullName>
    </alternativeName>
</protein>
<feature type="region of interest" description="Disordered" evidence="14">
    <location>
        <begin position="392"/>
        <end position="524"/>
    </location>
</feature>
<keyword evidence="12" id="KW-0807">Transducer</keyword>
<feature type="transmembrane region" description="Helical" evidence="15">
    <location>
        <begin position="124"/>
        <end position="149"/>
    </location>
</feature>
<evidence type="ECO:0000256" key="3">
    <source>
        <dbReference type="ARBA" id="ARBA00022475"/>
    </source>
</evidence>
<sequence length="524" mass="55342">MGDSPGGHAVSLPPPPLEPPGHPNATSVAACGPAGPLEPGRSLGTSLAFMLLGTSSNLAALLVVGRLYRRFRSRSRASFLVFAGGLVFTDMSGQVITGALAARAYGAGLRWEEIDDGAGSLCRFFGTCMVFFGLAPLALGTAMAAERCVGVSLPLRFAARVTARGARRAVLAAWAAVLALAALPALGAGAYVRHFPGSWCFVDMRGQAGGGGWLALASALLFSTVGLACLAASLVCNTITVVNLARARRRLWCGERRSSVTSARRPHDVEMAVQLVAIMLVATVCWSPFLARARTATLAHAHGDNHHDRVQVTVAMMAWRYFWEPEPAPDCVFLRSADKERFLLLLRFACSNQVLDPWVYILLRRAVLRALCGLLGRRLPSPHKMGSLLSSLRRSLSTDPTRGPSTRSPRSPPRGADCPTSENLWGYGGPGPRHRATTAMVVNPELLEGDEEEVEEVEGEKEEEGTIEPPQPGSPGVRGMGGPGQEELGAHAGAHPGQGSPAQGTPGATPGTCRDEEAVGRGSR</sequence>
<feature type="transmembrane region" description="Helical" evidence="15">
    <location>
        <begin position="170"/>
        <end position="192"/>
    </location>
</feature>
<dbReference type="KEGG" id="pmrn:116941685"/>
<dbReference type="SUPFAM" id="SSF81321">
    <property type="entry name" value="Family A G protein-coupled receptor-like"/>
    <property type="match status" value="1"/>
</dbReference>
<dbReference type="PANTHER" id="PTHR11866:SF3">
    <property type="entry name" value="PROSTAGLANDIN E2 RECEPTOR EP1 SUBTYPE"/>
    <property type="match status" value="1"/>
</dbReference>
<dbReference type="GO" id="GO:0004957">
    <property type="term" value="F:prostaglandin E receptor activity"/>
    <property type="evidence" value="ECO:0007669"/>
    <property type="project" value="TreeGrafter"/>
</dbReference>
<keyword evidence="17" id="KW-1185">Reference proteome</keyword>
<evidence type="ECO:0000256" key="4">
    <source>
        <dbReference type="ARBA" id="ARBA00022553"/>
    </source>
</evidence>
<feature type="compositionally biased region" description="Pro residues" evidence="14">
    <location>
        <begin position="12"/>
        <end position="22"/>
    </location>
</feature>
<dbReference type="InterPro" id="IPR000276">
    <property type="entry name" value="GPCR_Rhodpsn"/>
</dbReference>
<feature type="transmembrane region" description="Helical" evidence="15">
    <location>
        <begin position="272"/>
        <end position="291"/>
    </location>
</feature>
<comment type="subcellular location">
    <subcellularLocation>
        <location evidence="1">Cell membrane</location>
        <topology evidence="1">Multi-pass membrane protein</topology>
    </subcellularLocation>
</comment>
<feature type="compositionally biased region" description="Low complexity" evidence="14">
    <location>
        <begin position="392"/>
        <end position="415"/>
    </location>
</feature>
<evidence type="ECO:0000256" key="12">
    <source>
        <dbReference type="ARBA" id="ARBA00023224"/>
    </source>
</evidence>
<evidence type="ECO:0000256" key="13">
    <source>
        <dbReference type="ARBA" id="ARBA00029815"/>
    </source>
</evidence>
<dbReference type="PRINTS" id="PR00429">
    <property type="entry name" value="THROMBOXANER"/>
</dbReference>
<evidence type="ECO:0000256" key="1">
    <source>
        <dbReference type="ARBA" id="ARBA00004651"/>
    </source>
</evidence>
<feature type="transmembrane region" description="Helical" evidence="15">
    <location>
        <begin position="212"/>
        <end position="242"/>
    </location>
</feature>
<keyword evidence="8 15" id="KW-0472">Membrane</keyword>
<evidence type="ECO:0000313" key="18">
    <source>
        <dbReference type="RefSeq" id="XP_032808899.1"/>
    </source>
</evidence>
<reference evidence="18" key="1">
    <citation type="submission" date="2025-08" db="UniProtKB">
        <authorList>
            <consortium name="RefSeq"/>
        </authorList>
    </citation>
    <scope>IDENTIFICATION</scope>
    <source>
        <tissue evidence="18">Sperm</tissue>
    </source>
</reference>
<dbReference type="PROSITE" id="PS50262">
    <property type="entry name" value="G_PROTEIN_RECEP_F1_2"/>
    <property type="match status" value="1"/>
</dbReference>
<evidence type="ECO:0000256" key="14">
    <source>
        <dbReference type="SAM" id="MobiDB-lite"/>
    </source>
</evidence>
<evidence type="ECO:0000259" key="16">
    <source>
        <dbReference type="PROSITE" id="PS50262"/>
    </source>
</evidence>
<feature type="compositionally biased region" description="Acidic residues" evidence="14">
    <location>
        <begin position="447"/>
        <end position="466"/>
    </location>
</feature>
<dbReference type="PROSITE" id="PS00237">
    <property type="entry name" value="G_PROTEIN_RECEP_F1_1"/>
    <property type="match status" value="1"/>
</dbReference>
<evidence type="ECO:0000256" key="15">
    <source>
        <dbReference type="SAM" id="Phobius"/>
    </source>
</evidence>
<keyword evidence="7" id="KW-0297">G-protein coupled receptor</keyword>
<dbReference type="FunFam" id="1.20.1070.10:FF:000163">
    <property type="entry name" value="Thromboxane A2 receptor"/>
    <property type="match status" value="1"/>
</dbReference>
<organism evidence="17 18">
    <name type="scientific">Petromyzon marinus</name>
    <name type="common">Sea lamprey</name>
    <dbReference type="NCBI Taxonomy" id="7757"/>
    <lineage>
        <taxon>Eukaryota</taxon>
        <taxon>Metazoa</taxon>
        <taxon>Chordata</taxon>
        <taxon>Craniata</taxon>
        <taxon>Vertebrata</taxon>
        <taxon>Cyclostomata</taxon>
        <taxon>Hyperoartia</taxon>
        <taxon>Petromyzontiformes</taxon>
        <taxon>Petromyzontidae</taxon>
        <taxon>Petromyzon</taxon>
    </lineage>
</organism>
<dbReference type="GO" id="GO:0006954">
    <property type="term" value="P:inflammatory response"/>
    <property type="evidence" value="ECO:0007669"/>
    <property type="project" value="TreeGrafter"/>
</dbReference>
<dbReference type="InterPro" id="IPR001105">
    <property type="entry name" value="Thbox_rcpt"/>
</dbReference>
<keyword evidence="5 15" id="KW-0812">Transmembrane</keyword>
<keyword evidence="11" id="KW-0325">Glycoprotein</keyword>
<feature type="transmembrane region" description="Helical" evidence="15">
    <location>
        <begin position="47"/>
        <end position="68"/>
    </location>
</feature>
<dbReference type="RefSeq" id="XP_032808899.1">
    <property type="nucleotide sequence ID" value="XM_032953008.1"/>
</dbReference>
<evidence type="ECO:0000256" key="8">
    <source>
        <dbReference type="ARBA" id="ARBA00023136"/>
    </source>
</evidence>
<dbReference type="GO" id="GO:0007189">
    <property type="term" value="P:adenylate cyclase-activating G protein-coupled receptor signaling pathway"/>
    <property type="evidence" value="ECO:0007669"/>
    <property type="project" value="TreeGrafter"/>
</dbReference>
<dbReference type="PANTHER" id="PTHR11866">
    <property type="entry name" value="G-PROTEIN COUPLED RECEPTOR FAMILY 1 MEMBER"/>
    <property type="match status" value="1"/>
</dbReference>
<evidence type="ECO:0000256" key="5">
    <source>
        <dbReference type="ARBA" id="ARBA00022692"/>
    </source>
</evidence>
<dbReference type="Pfam" id="PF00001">
    <property type="entry name" value="7tm_1"/>
    <property type="match status" value="1"/>
</dbReference>
<proteinExistence type="predicted"/>
<dbReference type="Proteomes" id="UP001318040">
    <property type="component" value="Chromosome 1"/>
</dbReference>
<keyword evidence="9" id="KW-1015">Disulfide bond</keyword>
<evidence type="ECO:0000256" key="9">
    <source>
        <dbReference type="ARBA" id="ARBA00023157"/>
    </source>
</evidence>
<dbReference type="GO" id="GO:0004960">
    <property type="term" value="F:thromboxane receptor activity"/>
    <property type="evidence" value="ECO:0007669"/>
    <property type="project" value="InterPro"/>
</dbReference>
<evidence type="ECO:0000256" key="2">
    <source>
        <dbReference type="ARBA" id="ARBA00017628"/>
    </source>
</evidence>
<evidence type="ECO:0000256" key="10">
    <source>
        <dbReference type="ARBA" id="ARBA00023170"/>
    </source>
</evidence>
<keyword evidence="4" id="KW-0597">Phosphoprotein</keyword>